<dbReference type="PANTHER" id="PTHR31605">
    <property type="entry name" value="GLYCEROL-3-PHOSPHATE O-ACYLTRANSFERASE 1"/>
    <property type="match status" value="1"/>
</dbReference>
<evidence type="ECO:0000256" key="2">
    <source>
        <dbReference type="SAM" id="Phobius"/>
    </source>
</evidence>
<keyword evidence="2" id="KW-0812">Transmembrane</keyword>
<dbReference type="AlphaFoldDB" id="S8G763"/>
<dbReference type="InterPro" id="IPR052744">
    <property type="entry name" value="GPAT/DAPAT"/>
</dbReference>
<proteinExistence type="predicted"/>
<sequence length="736" mass="81399">MAPKNGSPATSTDVLYAFAMFLWRSAVTIFFREIRPRGAFHIPQEGPVIFVAAPHNNQFVDMVLALEVWRETGRKVQFLVAAKSMKQRVIGFFARMVASIPVVRGADEAKPGTGYISVSDSDPCLVVGHGTQFTKDFGPRMQIMLPKSVGAPLAEVLQVISDTEMRLKKEFGGDSGKSTGRVHEKVKELQAQGKPGLEYKRIPHIDQQEMYHHVYQCLTEGGCIGIFPEGSGSHDRADLLPLKAGVSLMALGAMANHPNLKVQIVPVGLSYFHPHKFRSRVVVEFGTAFEVPADLVALYQQGGAEKRQAVGQLLNLIYDALKIVTVRAPDYDTLMLCQAARRLYEIPGQHLSLGQVVELNRRFLAGYLHFKDEPKVKKLRDDVLKYNRMVRDLGLRDHQVPRAQTVSWQTLGLLFYRLGLLAFWSVLALPGVVLNAPIFLAASALSRKKAREALAGSVVKISGRDVMATWKILISLGLTPVLYGFYAFLATLVVVKAGAPYEWRIFTPIVVFNTLPCVGFAALKFGEAGVDVLKSLPPLIIALIPGQSRSLDKLKAMRAQVTNELVEIVNHFGPKLYDDFDERRMLVPPVSRPGLSRRRSGGAPARAQGTLLVHPMTWLDEHLFGWSPDALSRSPSDSTSTTPSDDGDEVHELGDYDNVLGYLEQRGAESARPRSGERKGSYADLQRLRNGSRERLGLNGATLTVAESVRTDQVDDETDGIQLRRRTERKEAMNDS</sequence>
<feature type="domain" description="Phospholipid/glycerol acyltransferase" evidence="3">
    <location>
        <begin position="49"/>
        <end position="272"/>
    </location>
</feature>
<dbReference type="SMART" id="SM00563">
    <property type="entry name" value="PlsC"/>
    <property type="match status" value="1"/>
</dbReference>
<dbReference type="eggNOG" id="ENOG502QQ2N">
    <property type="taxonomic scope" value="Eukaryota"/>
</dbReference>
<evidence type="ECO:0000259" key="3">
    <source>
        <dbReference type="SMART" id="SM00563"/>
    </source>
</evidence>
<dbReference type="GO" id="GO:0004366">
    <property type="term" value="F:glycerol-3-phosphate O-acyltransferase activity"/>
    <property type="evidence" value="ECO:0007669"/>
    <property type="project" value="TreeGrafter"/>
</dbReference>
<accession>S8G763</accession>
<keyword evidence="5" id="KW-1185">Reference proteome</keyword>
<name>S8G763_FOMSC</name>
<evidence type="ECO:0000256" key="1">
    <source>
        <dbReference type="SAM" id="MobiDB-lite"/>
    </source>
</evidence>
<feature type="region of interest" description="Disordered" evidence="1">
    <location>
        <begin position="630"/>
        <end position="653"/>
    </location>
</feature>
<reference evidence="4 5" key="1">
    <citation type="journal article" date="2012" name="Science">
        <title>The Paleozoic origin of enzymatic lignin decomposition reconstructed from 31 fungal genomes.</title>
        <authorList>
            <person name="Floudas D."/>
            <person name="Binder M."/>
            <person name="Riley R."/>
            <person name="Barry K."/>
            <person name="Blanchette R.A."/>
            <person name="Henrissat B."/>
            <person name="Martinez A.T."/>
            <person name="Otillar R."/>
            <person name="Spatafora J.W."/>
            <person name="Yadav J.S."/>
            <person name="Aerts A."/>
            <person name="Benoit I."/>
            <person name="Boyd A."/>
            <person name="Carlson A."/>
            <person name="Copeland A."/>
            <person name="Coutinho P.M."/>
            <person name="de Vries R.P."/>
            <person name="Ferreira P."/>
            <person name="Findley K."/>
            <person name="Foster B."/>
            <person name="Gaskell J."/>
            <person name="Glotzer D."/>
            <person name="Gorecki P."/>
            <person name="Heitman J."/>
            <person name="Hesse C."/>
            <person name="Hori C."/>
            <person name="Igarashi K."/>
            <person name="Jurgens J.A."/>
            <person name="Kallen N."/>
            <person name="Kersten P."/>
            <person name="Kohler A."/>
            <person name="Kuees U."/>
            <person name="Kumar T.K.A."/>
            <person name="Kuo A."/>
            <person name="LaButti K."/>
            <person name="Larrondo L.F."/>
            <person name="Lindquist E."/>
            <person name="Ling A."/>
            <person name="Lombard V."/>
            <person name="Lucas S."/>
            <person name="Lundell T."/>
            <person name="Martin R."/>
            <person name="McLaughlin D.J."/>
            <person name="Morgenstern I."/>
            <person name="Morin E."/>
            <person name="Murat C."/>
            <person name="Nagy L.G."/>
            <person name="Nolan M."/>
            <person name="Ohm R.A."/>
            <person name="Patyshakuliyeva A."/>
            <person name="Rokas A."/>
            <person name="Ruiz-Duenas F.J."/>
            <person name="Sabat G."/>
            <person name="Salamov A."/>
            <person name="Samejima M."/>
            <person name="Schmutz J."/>
            <person name="Slot J.C."/>
            <person name="St John F."/>
            <person name="Stenlid J."/>
            <person name="Sun H."/>
            <person name="Sun S."/>
            <person name="Syed K."/>
            <person name="Tsang A."/>
            <person name="Wiebenga A."/>
            <person name="Young D."/>
            <person name="Pisabarro A."/>
            <person name="Eastwood D.C."/>
            <person name="Martin F."/>
            <person name="Cullen D."/>
            <person name="Grigoriev I.V."/>
            <person name="Hibbett D.S."/>
        </authorList>
    </citation>
    <scope>NUCLEOTIDE SEQUENCE</scope>
    <source>
        <strain evidence="5">FP-58527</strain>
    </source>
</reference>
<dbReference type="GO" id="GO:0016287">
    <property type="term" value="F:glycerone-phosphate O-acyltransferase activity"/>
    <property type="evidence" value="ECO:0007669"/>
    <property type="project" value="TreeGrafter"/>
</dbReference>
<organism evidence="4 5">
    <name type="scientific">Fomitopsis schrenkii</name>
    <name type="common">Brown rot fungus</name>
    <dbReference type="NCBI Taxonomy" id="2126942"/>
    <lineage>
        <taxon>Eukaryota</taxon>
        <taxon>Fungi</taxon>
        <taxon>Dikarya</taxon>
        <taxon>Basidiomycota</taxon>
        <taxon>Agaricomycotina</taxon>
        <taxon>Agaricomycetes</taxon>
        <taxon>Polyporales</taxon>
        <taxon>Fomitopsis</taxon>
    </lineage>
</organism>
<dbReference type="InterPro" id="IPR002123">
    <property type="entry name" value="Plipid/glycerol_acylTrfase"/>
</dbReference>
<dbReference type="HOGENOM" id="CLU_007860_2_0_1"/>
<dbReference type="OrthoDB" id="2427554at2759"/>
<gene>
    <name evidence="4" type="ORF">FOMPIDRAFT_1110407</name>
</gene>
<dbReference type="SUPFAM" id="SSF69593">
    <property type="entry name" value="Glycerol-3-phosphate (1)-acyltransferase"/>
    <property type="match status" value="1"/>
</dbReference>
<evidence type="ECO:0000313" key="5">
    <source>
        <dbReference type="Proteomes" id="UP000015241"/>
    </source>
</evidence>
<feature type="transmembrane region" description="Helical" evidence="2">
    <location>
        <begin position="472"/>
        <end position="495"/>
    </location>
</feature>
<keyword evidence="2" id="KW-0472">Membrane</keyword>
<protein>
    <recommendedName>
        <fullName evidence="3">Phospholipid/glycerol acyltransferase domain-containing protein</fullName>
    </recommendedName>
</protein>
<keyword evidence="2" id="KW-1133">Transmembrane helix</keyword>
<dbReference type="EMBL" id="KE504122">
    <property type="protein sequence ID" value="EPT05995.1"/>
    <property type="molecule type" value="Genomic_DNA"/>
</dbReference>
<dbReference type="Proteomes" id="UP000015241">
    <property type="component" value="Unassembled WGS sequence"/>
</dbReference>
<dbReference type="GO" id="GO:0008654">
    <property type="term" value="P:phospholipid biosynthetic process"/>
    <property type="evidence" value="ECO:0007669"/>
    <property type="project" value="TreeGrafter"/>
</dbReference>
<evidence type="ECO:0000313" key="4">
    <source>
        <dbReference type="EMBL" id="EPT05995.1"/>
    </source>
</evidence>
<dbReference type="STRING" id="743788.S8G763"/>
<dbReference type="PANTHER" id="PTHR31605:SF0">
    <property type="entry name" value="GLYCEROL-3-PHOSPHATE O-ACYLTRANSFERASE 1"/>
    <property type="match status" value="1"/>
</dbReference>
<feature type="compositionally biased region" description="Low complexity" evidence="1">
    <location>
        <begin position="634"/>
        <end position="644"/>
    </location>
</feature>
<dbReference type="FunCoup" id="S8G763">
    <property type="interactions" value="83"/>
</dbReference>
<feature type="region of interest" description="Disordered" evidence="1">
    <location>
        <begin position="709"/>
        <end position="736"/>
    </location>
</feature>
<dbReference type="InParanoid" id="S8G763"/>
<feature type="transmembrane region" description="Helical" evidence="2">
    <location>
        <begin position="418"/>
        <end position="442"/>
    </location>
</feature>